<dbReference type="OrthoDB" id="5786186at2"/>
<dbReference type="Gene3D" id="2.40.160.20">
    <property type="match status" value="1"/>
</dbReference>
<protein>
    <submittedName>
        <fullName evidence="3">Cell envelope biogenesis protein OmpA</fullName>
    </submittedName>
</protein>
<dbReference type="AlphaFoldDB" id="A0A1B4V4A9"/>
<feature type="domain" description="Outer membrane protein beta-barrel" evidence="2">
    <location>
        <begin position="9"/>
        <end position="208"/>
    </location>
</feature>
<dbReference type="InterPro" id="IPR027385">
    <property type="entry name" value="Beta-barrel_OMP"/>
</dbReference>
<name>A0A1B4V4A9_9GAMM</name>
<sequence>MGWKRTFALAPAVLGWGLPAADEGVPAGGYLGAGMGRAEYGIEGNVADFEQVDAQDRSDDSRTVGRMFAGYRFAPHLAVEATYQSLGTYEVHVEGQGAGDPLALDRTAEADAYSIAALGHYPLSSGSLFARLGAARWRVEATTVTIAAGVPRRQEDDDSGTDLIWGIGWEHRLGSGALRVGYEEIGNVGIDAEEDDLRLIALDVLLRF</sequence>
<dbReference type="Proteomes" id="UP000218899">
    <property type="component" value="Chromosome"/>
</dbReference>
<accession>A0A1B4V4A9</accession>
<keyword evidence="4" id="KW-1185">Reference proteome</keyword>
<keyword evidence="1" id="KW-0732">Signal</keyword>
<evidence type="ECO:0000259" key="2">
    <source>
        <dbReference type="Pfam" id="PF13505"/>
    </source>
</evidence>
<evidence type="ECO:0000313" key="3">
    <source>
        <dbReference type="EMBL" id="BAU48368.1"/>
    </source>
</evidence>
<dbReference type="EMBL" id="AP014936">
    <property type="protein sequence ID" value="BAU48368.1"/>
    <property type="molecule type" value="Genomic_DNA"/>
</dbReference>
<dbReference type="RefSeq" id="WP_096460887.1">
    <property type="nucleotide sequence ID" value="NZ_AP014936.1"/>
</dbReference>
<dbReference type="KEGG" id="sva:SVA_1814"/>
<evidence type="ECO:0000256" key="1">
    <source>
        <dbReference type="ARBA" id="ARBA00022729"/>
    </source>
</evidence>
<proteinExistence type="predicted"/>
<dbReference type="InterPro" id="IPR011250">
    <property type="entry name" value="OMP/PagP_B-barrel"/>
</dbReference>
<dbReference type="SUPFAM" id="SSF56925">
    <property type="entry name" value="OMPA-like"/>
    <property type="match status" value="1"/>
</dbReference>
<reference evidence="3 4" key="1">
    <citation type="submission" date="2015-08" db="EMBL/GenBank/DDBJ databases">
        <title>Complete genome sequence of Sulfurifustis variabilis.</title>
        <authorList>
            <person name="Miura A."/>
            <person name="Kojima H."/>
            <person name="Fukui M."/>
        </authorList>
    </citation>
    <scope>NUCLEOTIDE SEQUENCE [LARGE SCALE GENOMIC DNA]</scope>
    <source>
        <strain evidence="4">skN76</strain>
    </source>
</reference>
<evidence type="ECO:0000313" key="4">
    <source>
        <dbReference type="Proteomes" id="UP000218899"/>
    </source>
</evidence>
<dbReference type="Pfam" id="PF13505">
    <property type="entry name" value="OMP_b-brl"/>
    <property type="match status" value="1"/>
</dbReference>
<organism evidence="3 4">
    <name type="scientific">Sulfurifustis variabilis</name>
    <dbReference type="NCBI Taxonomy" id="1675686"/>
    <lineage>
        <taxon>Bacteria</taxon>
        <taxon>Pseudomonadati</taxon>
        <taxon>Pseudomonadota</taxon>
        <taxon>Gammaproteobacteria</taxon>
        <taxon>Acidiferrobacterales</taxon>
        <taxon>Acidiferrobacteraceae</taxon>
        <taxon>Sulfurifustis</taxon>
    </lineage>
</organism>
<gene>
    <name evidence="3" type="ORF">SVA_1814</name>
</gene>